<proteinExistence type="predicted"/>
<evidence type="ECO:0000313" key="2">
    <source>
        <dbReference type="Proteomes" id="UP000664277"/>
    </source>
</evidence>
<sequence length="320" mass="35390">MQEIEVAGVDYSAASKDPNATWLSLGTLSKDSKGIPTLGFEHIDNTGSIKIAASLLKNKPISVCFDFPFSTPKIFQAYLVQNSSPEASQTAAQQAIQAPAKEKTQSQRYMHQISFEYLSDIASLFRTESKRLGRKEPLRLTDSLVSPKAASPLHLINPGMLKMTWQGSALLQEMQDNGYLIAPFDTGSSHCPNQKVVYETYPSAILKALELPYQKYKGKDSQARDLRAEIVEGLSKLHTVKRLNWLGLKLVIKPSLRTVALDDDNALDSLIAAIGAALTSLCPERVSPHILLTSPEHRHLFEEAIAEGWIYVPYPLIDKL</sequence>
<dbReference type="EMBL" id="JAFLCK010000040">
    <property type="protein sequence ID" value="MBN8662495.1"/>
    <property type="molecule type" value="Genomic_DNA"/>
</dbReference>
<dbReference type="Proteomes" id="UP000664277">
    <property type="component" value="Unassembled WGS sequence"/>
</dbReference>
<gene>
    <name evidence="1" type="ORF">J0M35_19160</name>
</gene>
<evidence type="ECO:0000313" key="1">
    <source>
        <dbReference type="EMBL" id="MBN8662495.1"/>
    </source>
</evidence>
<organism evidence="1 2">
    <name type="scientific">Candidatus Obscuribacter phosphatis</name>
    <dbReference type="NCBI Taxonomy" id="1906157"/>
    <lineage>
        <taxon>Bacteria</taxon>
        <taxon>Bacillati</taxon>
        <taxon>Candidatus Melainabacteria</taxon>
        <taxon>Candidatus Obscuribacterales</taxon>
        <taxon>Candidatus Obscuribacteraceae</taxon>
        <taxon>Candidatus Obscuribacter</taxon>
    </lineage>
</organism>
<protein>
    <submittedName>
        <fullName evidence="1">DUF429 domain-containing protein</fullName>
    </submittedName>
</protein>
<dbReference type="Pfam" id="PF04250">
    <property type="entry name" value="DUF429"/>
    <property type="match status" value="1"/>
</dbReference>
<name>A0A8J7TP54_9BACT</name>
<reference evidence="1" key="1">
    <citation type="submission" date="2021-02" db="EMBL/GenBank/DDBJ databases">
        <title>Genome-Resolved Metagenomics of a Microbial Community Performing Photosynthetic Biological Nutrient Removal.</title>
        <authorList>
            <person name="Mcdaniel E.A."/>
        </authorList>
    </citation>
    <scope>NUCLEOTIDE SEQUENCE</scope>
    <source>
        <strain evidence="1">UWPOB_OBS1</strain>
    </source>
</reference>
<dbReference type="InterPro" id="IPR007362">
    <property type="entry name" value="DUF429"/>
</dbReference>
<comment type="caution">
    <text evidence="1">The sequence shown here is derived from an EMBL/GenBank/DDBJ whole genome shotgun (WGS) entry which is preliminary data.</text>
</comment>
<dbReference type="AlphaFoldDB" id="A0A8J7TP54"/>
<accession>A0A8J7TP54</accession>